<dbReference type="Gene3D" id="3.30.450.200">
    <property type="match status" value="1"/>
</dbReference>
<evidence type="ECO:0000256" key="2">
    <source>
        <dbReference type="ARBA" id="ARBA00004496"/>
    </source>
</evidence>
<sequence length="1567" mass="173203">MEKKKMCPRLLDYLVVVGARQPSSDSVAQTPQLLRRYPLEDHPDFPLPPDVVFFCQPEGCLSIRQRRVSLRDDSSFVFTLTDKDSGTTRYGICVNFYRSFQRGHHRPRGDKSGHTETTAKAAETTSEVSDGSSGESSTVLPASTSTESAPPPASGEQSEQAGDELNSGKSPQHRRNAAKLAARNRNSTLTSLCILSHYPFFSTFRECLYILKRLVDCCSQRLTQRAGLPRATQRDTMWRVFTGALSVEEKGSQLLADLRDIESWVYRLLRSPVPIASQRRVDVEVLPQELKRALNFALPDNSRFTLVDFPLHLPLELLGVDACLQVLSCVLLEHKVILQSRDYNALSMSVMAFVAMIYPLEYMFPVIPLLPTCMASAEQLLLAPTPYIIGVPASFFLYKSDFKMPDDVWLVDLDSSKVIVPTNAESLPPLPEPEAGELKKHLKQALASMSLNTQPILNLEKFQEGQEMSLLPPGRDKASPSSTEFNPLIYGNDVDSVDVATRVAMVRFFNSPNVLQGFQMHTRTLRLFPRPVVAFQSTSFLASRPRRSLFADKLSHTQAVEFYGEWALNPTNLAFQRIHNNVFDPSLIGDKPKWYAHQLQSVVYRVYDGGSQLVEAMAAPLEDEANDSDPTDSGSDSDGYDDSSSSYSSLGDLVSEMIQGDIQGDTPNLDPPTHAALGDASEVEFQDLRDGRNAEGPLSGDGAAEPSDGQPLRSSSSTTASSSPSTIIQGVNHELGEVPEIEASASAALQNPVPGVSSEQFVRPAADAGLIDPANKKQEYDNPYFEPQYGFPSEDDPDAEEQVESYTPRFIQNLNGNKAQRPLRPSSLRLPGESDGEGDSRNSSPNSTISNSSNDGFGGLMSFASNLYKNHGTSFSLSNLALPNKAAREKATPFPSLKVPPGARAPRALVDQKSSVIKHSPTVKRESPSPQGRINNTSENQQFLKEVVQSVLDGQGVGWLNMKKVRRLLENEQLRVFVLSKLNRAVQSEEDARQEIIRDVEVSRKVYKGMLDILKCTVSSLEQSYTNAGLGGMASVFSLLEIARTHYQTKGAEGAKQQRPQATDAEEKKSQISADSGLSVASGSQKSDTESVTGSEPPILTRSTSQDSEASTVISNSSGETLGADSDLSSTAGDGLGGRTAPHLAQSRGTLSDSEIETNPATSSVFGKTHTLKPGAKDHGPAVAKGPPAQPMEDISMRIYLCEGLLGRDKSSVWDQLEDAAMETFSLSKERSTLWDQMQFWEDAYLDAVMLEREGMGMDQGPQEMIERYLSLGEHDRKRLEDDEDRLLATLLHNMIAYMLMLKVNKNDIRKKVRRLMGKSHIGLTYSQEINEILDKLANMNGRELSIRPSGSRHIKKQTFVVHAGTDTTGDIFFMEVCDDCIVLRSNIGTVYERWWYEKLINMTYCPKTKVLCLWRRNGQETQLNKFYTKKCRELYYCVKDSMERAAARQQSIKPGPELGGEFPVQDMKTGEGGLLQVTLEGINLKFMHSQVFIELSHIKKCNTVKGVFVLEEFVPETKEVVIHKYKTPMAHQICYSVLCLFSYVAAVKGKDADGKPKMLSPRPLPS</sequence>
<evidence type="ECO:0000256" key="5">
    <source>
        <dbReference type="ARBA" id="ARBA00022475"/>
    </source>
</evidence>
<dbReference type="SMART" id="SM00801">
    <property type="entry name" value="dDENN"/>
    <property type="match status" value="1"/>
</dbReference>
<dbReference type="InterPro" id="IPR057469">
    <property type="entry name" value="PH_MADD"/>
</dbReference>
<feature type="compositionally biased region" description="Low complexity" evidence="14">
    <location>
        <begin position="714"/>
        <end position="726"/>
    </location>
</feature>
<feature type="region of interest" description="Disordered" evidence="14">
    <location>
        <begin position="103"/>
        <end position="179"/>
    </location>
</feature>
<dbReference type="InterPro" id="IPR043153">
    <property type="entry name" value="DENN_C"/>
</dbReference>
<keyword evidence="8" id="KW-0053">Apoptosis</keyword>
<feature type="region of interest" description="Disordered" evidence="14">
    <location>
        <begin position="691"/>
        <end position="726"/>
    </location>
</feature>
<feature type="region of interest" description="Disordered" evidence="14">
    <location>
        <begin position="1050"/>
        <end position="1190"/>
    </location>
</feature>
<evidence type="ECO:0000256" key="13">
    <source>
        <dbReference type="ARBA" id="ARBA00081633"/>
    </source>
</evidence>
<evidence type="ECO:0000256" key="10">
    <source>
        <dbReference type="ARBA" id="ARBA00060181"/>
    </source>
</evidence>
<dbReference type="OMA" id="TKILCLW"/>
<evidence type="ECO:0000256" key="7">
    <source>
        <dbReference type="ARBA" id="ARBA00022658"/>
    </source>
</evidence>
<evidence type="ECO:0000313" key="16">
    <source>
        <dbReference type="Ensembl" id="ENSOMEP00000024906.1"/>
    </source>
</evidence>
<proteinExistence type="inferred from homology"/>
<keyword evidence="9" id="KW-0472">Membrane</keyword>
<feature type="compositionally biased region" description="Low complexity" evidence="14">
    <location>
        <begin position="115"/>
        <end position="148"/>
    </location>
</feature>
<dbReference type="PANTHER" id="PTHR13008">
    <property type="entry name" value="MAP-KINASE ACTIVATING DEATH DOMAIN PROTEIN MADD /DENN/AEX-3 C.ELEGANS"/>
    <property type="match status" value="1"/>
</dbReference>
<dbReference type="GO" id="GO:0005886">
    <property type="term" value="C:plasma membrane"/>
    <property type="evidence" value="ECO:0007669"/>
    <property type="project" value="UniProtKB-SubCell"/>
</dbReference>
<dbReference type="InterPro" id="IPR037516">
    <property type="entry name" value="Tripartite_DENN"/>
</dbReference>
<dbReference type="Ensembl" id="ENSOMET00000008495.1">
    <property type="protein sequence ID" value="ENSOMEP00000024906.1"/>
    <property type="gene ID" value="ENSOMEG00000005888.1"/>
</dbReference>
<dbReference type="Proteomes" id="UP000261560">
    <property type="component" value="Unplaced"/>
</dbReference>
<evidence type="ECO:0000256" key="12">
    <source>
        <dbReference type="ARBA" id="ARBA00079552"/>
    </source>
</evidence>
<dbReference type="InterPro" id="IPR005113">
    <property type="entry name" value="uDENN_dom"/>
</dbReference>
<accession>A0A3B3D4W9</accession>
<feature type="compositionally biased region" description="Polar residues" evidence="14">
    <location>
        <begin position="1101"/>
        <end position="1120"/>
    </location>
</feature>
<dbReference type="InterPro" id="IPR056574">
    <property type="entry name" value="Death_MADD"/>
</dbReference>
<dbReference type="Pfam" id="PF03456">
    <property type="entry name" value="uDENN"/>
    <property type="match status" value="1"/>
</dbReference>
<dbReference type="Pfam" id="PF02141">
    <property type="entry name" value="DENN"/>
    <property type="match status" value="1"/>
</dbReference>
<dbReference type="GO" id="GO:0042981">
    <property type="term" value="P:regulation of apoptotic process"/>
    <property type="evidence" value="ECO:0007669"/>
    <property type="project" value="TreeGrafter"/>
</dbReference>
<evidence type="ECO:0000256" key="6">
    <source>
        <dbReference type="ARBA" id="ARBA00022490"/>
    </source>
</evidence>
<dbReference type="SMART" id="SM00800">
    <property type="entry name" value="uDENN"/>
    <property type="match status" value="1"/>
</dbReference>
<dbReference type="InterPro" id="IPR001194">
    <property type="entry name" value="cDENN_dom"/>
</dbReference>
<evidence type="ECO:0000313" key="17">
    <source>
        <dbReference type="Proteomes" id="UP000261560"/>
    </source>
</evidence>
<dbReference type="Gene3D" id="3.40.50.11500">
    <property type="match status" value="1"/>
</dbReference>
<dbReference type="Pfam" id="PF23629">
    <property type="entry name" value="Death_MADD"/>
    <property type="match status" value="1"/>
</dbReference>
<evidence type="ECO:0000256" key="9">
    <source>
        <dbReference type="ARBA" id="ARBA00023136"/>
    </source>
</evidence>
<reference evidence="16" key="1">
    <citation type="submission" date="2025-08" db="UniProtKB">
        <authorList>
            <consortium name="Ensembl"/>
        </authorList>
    </citation>
    <scope>IDENTIFICATION</scope>
</reference>
<organism evidence="16 17">
    <name type="scientific">Oryzias melastigma</name>
    <name type="common">Marine medaka</name>
    <dbReference type="NCBI Taxonomy" id="30732"/>
    <lineage>
        <taxon>Eukaryota</taxon>
        <taxon>Metazoa</taxon>
        <taxon>Chordata</taxon>
        <taxon>Craniata</taxon>
        <taxon>Vertebrata</taxon>
        <taxon>Euteleostomi</taxon>
        <taxon>Actinopterygii</taxon>
        <taxon>Neopterygii</taxon>
        <taxon>Teleostei</taxon>
        <taxon>Neoteleostei</taxon>
        <taxon>Acanthomorphata</taxon>
        <taxon>Ovalentaria</taxon>
        <taxon>Atherinomorphae</taxon>
        <taxon>Beloniformes</taxon>
        <taxon>Adrianichthyidae</taxon>
        <taxon>Oryziinae</taxon>
        <taxon>Oryzias</taxon>
    </lineage>
</organism>
<evidence type="ECO:0000256" key="14">
    <source>
        <dbReference type="SAM" id="MobiDB-lite"/>
    </source>
</evidence>
<dbReference type="InterPro" id="IPR005112">
    <property type="entry name" value="dDENN_dom"/>
</dbReference>
<feature type="region of interest" description="Disordered" evidence="14">
    <location>
        <begin position="621"/>
        <end position="649"/>
    </location>
</feature>
<keyword evidence="7" id="KW-0344">Guanine-nucleotide releasing factor</keyword>
<dbReference type="PaxDb" id="30732-ENSOMEP00000024906"/>
<dbReference type="PANTHER" id="PTHR13008:SF7">
    <property type="entry name" value="MAP KINASE-ACTIVATING DEATH DOMAIN PROTEIN"/>
    <property type="match status" value="1"/>
</dbReference>
<dbReference type="GO" id="GO:0005829">
    <property type="term" value="C:cytosol"/>
    <property type="evidence" value="ECO:0007669"/>
    <property type="project" value="TreeGrafter"/>
</dbReference>
<dbReference type="STRING" id="30732.ENSOMEP00000024906"/>
<dbReference type="InterPro" id="IPR039980">
    <property type="entry name" value="MADD"/>
</dbReference>
<feature type="region of interest" description="Disordered" evidence="14">
    <location>
        <begin position="772"/>
        <end position="854"/>
    </location>
</feature>
<comment type="subcellular location">
    <subcellularLocation>
        <location evidence="1">Cell membrane</location>
    </subcellularLocation>
    <subcellularLocation>
        <location evidence="2">Cytoplasm</location>
    </subcellularLocation>
</comment>
<name>A0A3B3D4W9_ORYME</name>
<feature type="domain" description="UDENN" evidence="15">
    <location>
        <begin position="13"/>
        <end position="577"/>
    </location>
</feature>
<dbReference type="GO" id="GO:0005085">
    <property type="term" value="F:guanyl-nucleotide exchange factor activity"/>
    <property type="evidence" value="ECO:0007669"/>
    <property type="project" value="UniProtKB-KW"/>
</dbReference>
<dbReference type="Pfam" id="PF25328">
    <property type="entry name" value="PH_MADD"/>
    <property type="match status" value="1"/>
</dbReference>
<feature type="compositionally biased region" description="Polar residues" evidence="14">
    <location>
        <begin position="1147"/>
        <end position="1166"/>
    </location>
</feature>
<comment type="function">
    <text evidence="10">Guanyl-nucleotide exchange factor that regulates small GTPases of the Rab family. Converts GDP-bound inactive form of RAB27A and RAB27B to the GTP-bound active forms. Converts GDP-bound inactive form of RAB3A, RAB3C and RAB3D to the GTP-bound active forms, GTPases involved in synaptic vesicle exocytosis and vesicle secretion. Plays a role in synaptic vesicle formation and in vesicle trafficking at the neuromuscular junction. Involved in up-regulating a post-docking step of synaptic exocytosis in central synapses. Probably by binding to the motor proteins KIF1B and KIF1A, mediates motor-dependent transport of GTP-RAB3A-positive vesicles to the presynaptic nerve terminals. Plays a role in TNFA-mediated activation of the MAPK pathway, including ERK1/2. May link TNFRSF1A with MAP kinase activation. May be involved in the regulation of TNFA-induced apoptosis.</text>
</comment>
<protein>
    <recommendedName>
        <fullName evidence="4">MAP kinase-activating death domain protein</fullName>
    </recommendedName>
    <alternativeName>
        <fullName evidence="12">Rab3 GDP/GTP exchange factor</fullName>
    </alternativeName>
    <alternativeName>
        <fullName evidence="13">Rab3 GDP/GTP exchange protein</fullName>
    </alternativeName>
</protein>
<keyword evidence="6" id="KW-0963">Cytoplasm</keyword>
<evidence type="ECO:0000256" key="3">
    <source>
        <dbReference type="ARBA" id="ARBA00005978"/>
    </source>
</evidence>
<keyword evidence="5" id="KW-1003">Cell membrane</keyword>
<evidence type="ECO:0000256" key="4">
    <source>
        <dbReference type="ARBA" id="ARBA00017868"/>
    </source>
</evidence>
<evidence type="ECO:0000256" key="11">
    <source>
        <dbReference type="ARBA" id="ARBA00064743"/>
    </source>
</evidence>
<dbReference type="SMART" id="SM00799">
    <property type="entry name" value="DENN"/>
    <property type="match status" value="1"/>
</dbReference>
<evidence type="ECO:0000256" key="1">
    <source>
        <dbReference type="ARBA" id="ARBA00004236"/>
    </source>
</evidence>
<evidence type="ECO:0000259" key="15">
    <source>
        <dbReference type="PROSITE" id="PS50211"/>
    </source>
</evidence>
<reference evidence="16" key="2">
    <citation type="submission" date="2025-09" db="UniProtKB">
        <authorList>
            <consortium name="Ensembl"/>
        </authorList>
    </citation>
    <scope>IDENTIFICATION</scope>
</reference>
<feature type="compositionally biased region" description="Acidic residues" evidence="14">
    <location>
        <begin position="793"/>
        <end position="803"/>
    </location>
</feature>
<comment type="similarity">
    <text evidence="3">Belongs to the MADD family.</text>
</comment>
<feature type="compositionally biased region" description="Polar residues" evidence="14">
    <location>
        <begin position="1071"/>
        <end position="1094"/>
    </location>
</feature>
<dbReference type="PROSITE" id="PS50211">
    <property type="entry name" value="DENN"/>
    <property type="match status" value="1"/>
</dbReference>
<feature type="compositionally biased region" description="Acidic residues" evidence="14">
    <location>
        <begin position="621"/>
        <end position="630"/>
    </location>
</feature>
<feature type="region of interest" description="Disordered" evidence="14">
    <location>
        <begin position="911"/>
        <end position="935"/>
    </location>
</feature>
<dbReference type="GeneTree" id="ENSGT00940000156718"/>
<dbReference type="FunFam" id="3.40.50.11500:FF:000002">
    <property type="entry name" value="MAP kinase-activating death domain protein-like Protein"/>
    <property type="match status" value="1"/>
</dbReference>
<dbReference type="GO" id="GO:0006915">
    <property type="term" value="P:apoptotic process"/>
    <property type="evidence" value="ECO:0007669"/>
    <property type="project" value="UniProtKB-KW"/>
</dbReference>
<dbReference type="GO" id="GO:0032483">
    <property type="term" value="P:regulation of Rab protein signal transduction"/>
    <property type="evidence" value="ECO:0007669"/>
    <property type="project" value="TreeGrafter"/>
</dbReference>
<comment type="subunit">
    <text evidence="11">Interacts (via death domain) with TNFRSF1A (via death domain). Interacts with PIDD1. Interacts with YWHAZ. Interacts (via death domain) with KIF1B; links the motor KIF1B to Rab3-carrying vesicles in anterograde synaptic vesicle transport. Interacts with KIF1A. Interacts (via uDENN domain) with RAB3A, RAB3B, RAB3C and RAB3D; the GTP-bound form of the Rab proteins is preferred for interaction.</text>
</comment>
<keyword evidence="17" id="KW-1185">Reference proteome</keyword>
<feature type="compositionally biased region" description="Low complexity" evidence="14">
    <location>
        <begin position="841"/>
        <end position="854"/>
    </location>
</feature>
<feature type="compositionally biased region" description="Low complexity" evidence="14">
    <location>
        <begin position="631"/>
        <end position="649"/>
    </location>
</feature>
<evidence type="ECO:0000256" key="8">
    <source>
        <dbReference type="ARBA" id="ARBA00022703"/>
    </source>
</evidence>